<evidence type="ECO:0000256" key="1">
    <source>
        <dbReference type="ARBA" id="ARBA00005290"/>
    </source>
</evidence>
<dbReference type="InterPro" id="IPR004130">
    <property type="entry name" value="Gpn"/>
</dbReference>
<dbReference type="Pfam" id="PF03029">
    <property type="entry name" value="ATP_bind_1"/>
    <property type="match status" value="1"/>
</dbReference>
<dbReference type="RefSeq" id="WP_014557390.1">
    <property type="nucleotide sequence ID" value="NC_017461.1"/>
</dbReference>
<dbReference type="Proteomes" id="UP000007391">
    <property type="component" value="Chromosome"/>
</dbReference>
<keyword evidence="2" id="KW-0547">Nucleotide-binding</keyword>
<dbReference type="EMBL" id="CP003423">
    <property type="protein sequence ID" value="AFH42241.1"/>
    <property type="molecule type" value="Genomic_DNA"/>
</dbReference>
<keyword evidence="3" id="KW-0378">Hydrolase</keyword>
<dbReference type="InParanoid" id="H9ZZT4"/>
<dbReference type="GO" id="GO:0005525">
    <property type="term" value="F:GTP binding"/>
    <property type="evidence" value="ECO:0007669"/>
    <property type="project" value="UniProtKB-KW"/>
</dbReference>
<dbReference type="FunCoup" id="H9ZZT4">
    <property type="interactions" value="110"/>
</dbReference>
<dbReference type="KEGG" id="ffo:FFONT_0250"/>
<dbReference type="GO" id="GO:0003924">
    <property type="term" value="F:GTPase activity"/>
    <property type="evidence" value="ECO:0007669"/>
    <property type="project" value="TreeGrafter"/>
</dbReference>
<evidence type="ECO:0000256" key="3">
    <source>
        <dbReference type="ARBA" id="ARBA00022801"/>
    </source>
</evidence>
<dbReference type="GeneID" id="12449318"/>
<evidence type="ECO:0000256" key="4">
    <source>
        <dbReference type="ARBA" id="ARBA00023134"/>
    </source>
</evidence>
<keyword evidence="4" id="KW-0342">GTP-binding</keyword>
<organism evidence="5 6">
    <name type="scientific">Fervidicoccus fontis (strain DSM 19380 / JCM 18336 / VKM B-2539 / Kam940)</name>
    <dbReference type="NCBI Taxonomy" id="1163730"/>
    <lineage>
        <taxon>Archaea</taxon>
        <taxon>Thermoproteota</taxon>
        <taxon>Thermoprotei</taxon>
        <taxon>Fervidicoccales</taxon>
        <taxon>Fervidicoccaceae</taxon>
        <taxon>Fervidicoccus</taxon>
    </lineage>
</organism>
<dbReference type="HOGENOM" id="CLU_037460_3_0_2"/>
<dbReference type="InterPro" id="IPR027417">
    <property type="entry name" value="P-loop_NTPase"/>
</dbReference>
<evidence type="ECO:0000313" key="5">
    <source>
        <dbReference type="EMBL" id="AFH42241.1"/>
    </source>
</evidence>
<comment type="similarity">
    <text evidence="1">Belongs to the GPN-loop GTPase family.</text>
</comment>
<dbReference type="PANTHER" id="PTHR21231">
    <property type="entry name" value="XPA-BINDING PROTEIN 1-RELATED"/>
    <property type="match status" value="1"/>
</dbReference>
<dbReference type="OrthoDB" id="31092at2157"/>
<dbReference type="STRING" id="1163730.FFONT_0250"/>
<reference evidence="6" key="1">
    <citation type="submission" date="2012-03" db="EMBL/GenBank/DDBJ databases">
        <title>Fervidicoccus fontis complete genome analysis confirms its distinct phylogenetic position and predicts its environmental function.</title>
        <authorList>
            <person name="Lebedinsky A.V."/>
            <person name="Mardanov A.V."/>
            <person name="Gumerov V.M."/>
            <person name="Beletsky A.V."/>
            <person name="Kublanov I.V."/>
            <person name="Perevalova A.A."/>
            <person name="Bonch-Osmolovskaya E.A."/>
            <person name="Ravin N.V."/>
            <person name="Skryabin K.G."/>
        </authorList>
    </citation>
    <scope>NUCLEOTIDE SEQUENCE [LARGE SCALE GENOMIC DNA]</scope>
    <source>
        <strain evidence="6">DSM 19380 / VKM B-2539 / Kam940</strain>
    </source>
</reference>
<dbReference type="SUPFAM" id="SSF52540">
    <property type="entry name" value="P-loop containing nucleoside triphosphate hydrolases"/>
    <property type="match status" value="1"/>
</dbReference>
<keyword evidence="6" id="KW-1185">Reference proteome</keyword>
<name>H9ZZT4_FERFK</name>
<reference evidence="5 6" key="2">
    <citation type="journal article" date="2014" name="Extremophiles">
        <title>Analysis of the complete genome of Fervidococcus fontis confirms the distinct phylogenetic position of the order Fervidicoccales and suggests its environmental function.</title>
        <authorList>
            <person name="Lebedinsky A.V."/>
            <person name="Mardanov A.V."/>
            <person name="Kublanov I.V."/>
            <person name="Gumerov V.M."/>
            <person name="Beletsky A.V."/>
            <person name="Perevalova A.A."/>
            <person name="Bidzhieva S.Kh."/>
            <person name="Bonch-Osmolovskaya E.A."/>
            <person name="Skryabin K.G."/>
            <person name="Ravin N.V."/>
        </authorList>
    </citation>
    <scope>NUCLEOTIDE SEQUENCE [LARGE SCALE GENOMIC DNA]</scope>
    <source>
        <strain evidence="6">DSM 19380 / VKM B-2539 / Kam940</strain>
    </source>
</reference>
<evidence type="ECO:0000313" key="6">
    <source>
        <dbReference type="Proteomes" id="UP000007391"/>
    </source>
</evidence>
<dbReference type="AlphaFoldDB" id="H9ZZT4"/>
<dbReference type="PANTHER" id="PTHR21231:SF8">
    <property type="entry name" value="GPN-LOOP GTPASE 1"/>
    <property type="match status" value="1"/>
</dbReference>
<evidence type="ECO:0000256" key="2">
    <source>
        <dbReference type="ARBA" id="ARBA00022741"/>
    </source>
</evidence>
<dbReference type="eggNOG" id="arCOG01225">
    <property type="taxonomic scope" value="Archaea"/>
</dbReference>
<protein>
    <submittedName>
        <fullName evidence="5">Putative ATP binding protein</fullName>
    </submittedName>
</protein>
<gene>
    <name evidence="5" type="ordered locus">FFONT_0250</name>
</gene>
<dbReference type="Gene3D" id="3.40.50.300">
    <property type="entry name" value="P-loop containing nucleotide triphosphate hydrolases"/>
    <property type="match status" value="1"/>
</dbReference>
<accession>H9ZZT4</accession>
<sequence>MECKYVVFMGPAGSGKTTLTATFSDWLSSQGIDNVKVNLDPAVEYLPYDPDIDVRNYVDAREVAKKYSLGPNGALLASMDLLYGKLEDIKKELMEIEGEYVLIDMPGQLELFSFRSTGPLIVDRLSSKNRTAVVFLMDANFTASVENFLSILMLSHSIRIRHYFPQINAISKIDLLSPELLEELLTLKESPELLKEKVIDKGDPKYHDYINSIADFLIEEGIDFIPVSSTTGEGLDELFASIQNLISNLDEIETNL</sequence>
<proteinExistence type="inferred from homology"/>